<dbReference type="OrthoDB" id="445007at2759"/>
<proteinExistence type="inferred from homology"/>
<evidence type="ECO:0000256" key="3">
    <source>
        <dbReference type="ARBA" id="ARBA00022723"/>
    </source>
</evidence>
<reference evidence="8" key="2">
    <citation type="journal article" date="2020" name="bioRxiv">
        <title>Whole genome comparisons of ergot fungi reveals the divergence and evolution of species within the genus Claviceps are the result of varying mechanisms driving genome evolution and host range expansion.</title>
        <authorList>
            <person name="Wyka S.A."/>
            <person name="Mondo S.J."/>
            <person name="Liu M."/>
            <person name="Dettman J."/>
            <person name="Nalam V."/>
            <person name="Broders K.D."/>
        </authorList>
    </citation>
    <scope>NUCLEOTIDE SEQUENCE</scope>
    <source>
        <strain evidence="8">CCC 489</strain>
    </source>
</reference>
<evidence type="ECO:0000256" key="6">
    <source>
        <dbReference type="ARBA" id="ARBA00023004"/>
    </source>
</evidence>
<comment type="similarity">
    <text evidence="2">Belongs to the PhyH family.</text>
</comment>
<dbReference type="PANTHER" id="PTHR20883:SF19">
    <property type="entry name" value="MULTIFUNCTIONAL DIOXYGENASE AUSE"/>
    <property type="match status" value="1"/>
</dbReference>
<gene>
    <name evidence="7" type="primary">easH</name>
    <name evidence="8" type="ORF">E4U42_000347</name>
</gene>
<keyword evidence="6" id="KW-0408">Iron</keyword>
<dbReference type="EMBL" id="KY677717">
    <property type="protein sequence ID" value="ARB50208.1"/>
    <property type="molecule type" value="Genomic_DNA"/>
</dbReference>
<protein>
    <submittedName>
        <fullName evidence="7">Putative dioxygenase</fullName>
    </submittedName>
</protein>
<accession>A0A1X9K4B4</accession>
<evidence type="ECO:0000256" key="4">
    <source>
        <dbReference type="ARBA" id="ARBA00022964"/>
    </source>
</evidence>
<keyword evidence="5" id="KW-0560">Oxidoreductase</keyword>
<dbReference type="AlphaFoldDB" id="A0A1X9K4B4"/>
<dbReference type="GO" id="GO:0051213">
    <property type="term" value="F:dioxygenase activity"/>
    <property type="evidence" value="ECO:0007669"/>
    <property type="project" value="UniProtKB-KW"/>
</dbReference>
<dbReference type="PANTHER" id="PTHR20883">
    <property type="entry name" value="PHYTANOYL-COA DIOXYGENASE DOMAIN CONTAINING 1"/>
    <property type="match status" value="1"/>
</dbReference>
<dbReference type="InterPro" id="IPR008775">
    <property type="entry name" value="Phytyl_CoA_dOase-like"/>
</dbReference>
<keyword evidence="4 7" id="KW-0223">Dioxygenase</keyword>
<keyword evidence="9" id="KW-1185">Reference proteome</keyword>
<keyword evidence="3" id="KW-0479">Metal-binding</keyword>
<reference evidence="7" key="1">
    <citation type="journal article" date="2017" name="Appl. Environ. Microbiol.">
        <title>Biosynthesis of the pharmaceutically important fungal ergot alkaloid dihydrolysergic acid requires a specialized allele of cloA.</title>
        <authorList>
            <person name="Arnold S.L."/>
            <person name="Panaccione D.G."/>
        </authorList>
    </citation>
    <scope>NUCLEOTIDE SEQUENCE</scope>
    <source>
        <strain evidence="7">Cla9</strain>
    </source>
</reference>
<dbReference type="Gene3D" id="2.60.120.620">
    <property type="entry name" value="q2cbj1_9rhob like domain"/>
    <property type="match status" value="1"/>
</dbReference>
<organism evidence="7">
    <name type="scientific">Claviceps africana</name>
    <dbReference type="NCBI Taxonomy" id="83212"/>
    <lineage>
        <taxon>Eukaryota</taxon>
        <taxon>Fungi</taxon>
        <taxon>Dikarya</taxon>
        <taxon>Ascomycota</taxon>
        <taxon>Pezizomycotina</taxon>
        <taxon>Sordariomycetes</taxon>
        <taxon>Hypocreomycetidae</taxon>
        <taxon>Hypocreales</taxon>
        <taxon>Clavicipitaceae</taxon>
        <taxon>Claviceps</taxon>
    </lineage>
</organism>
<dbReference type="EMBL" id="SRPY01001076">
    <property type="protein sequence ID" value="KAG5914719.1"/>
    <property type="molecule type" value="Genomic_DNA"/>
</dbReference>
<comment type="cofactor">
    <cofactor evidence="1">
        <name>Fe cation</name>
        <dbReference type="ChEBI" id="CHEBI:24875"/>
    </cofactor>
</comment>
<evidence type="ECO:0000313" key="7">
    <source>
        <dbReference type="EMBL" id="ARB50208.1"/>
    </source>
</evidence>
<evidence type="ECO:0000256" key="2">
    <source>
        <dbReference type="ARBA" id="ARBA00005830"/>
    </source>
</evidence>
<evidence type="ECO:0000313" key="9">
    <source>
        <dbReference type="Proteomes" id="UP000811619"/>
    </source>
</evidence>
<dbReference type="Pfam" id="PF05721">
    <property type="entry name" value="PhyH"/>
    <property type="match status" value="1"/>
</dbReference>
<evidence type="ECO:0000313" key="8">
    <source>
        <dbReference type="EMBL" id="KAG5914719.1"/>
    </source>
</evidence>
<dbReference type="SUPFAM" id="SSF51197">
    <property type="entry name" value="Clavaminate synthase-like"/>
    <property type="match status" value="1"/>
</dbReference>
<dbReference type="Proteomes" id="UP000811619">
    <property type="component" value="Unassembled WGS sequence"/>
</dbReference>
<dbReference type="GO" id="GO:0046872">
    <property type="term" value="F:metal ion binding"/>
    <property type="evidence" value="ECO:0007669"/>
    <property type="project" value="UniProtKB-KW"/>
</dbReference>
<sequence length="304" mass="34519">MESNQQQRTKRFSIDSDPEAIHRAILEDGVAVVEGFLTPEQVRQLNRDVDAPLLADRNLPKPEKTDNDKLWMADFVPDHVARVHNLPDFSHVFRHDVLNHPLLHEVCRRTFWESGDYWLGYGAVIENGPGTAEQKWHRDQPIYPLVKQGPDAPEGMLNFFTALTDFDEETGRTQYIWGSNKREELMTPDDHHPIEHVALKAGDTTIVGGKVTHRGSANLSNKFRRAMPIMIVPSILTPFDATCHLSRDLVETMTPLAQRMVGRRSVMIPPPGTIERVRTGIWCLNMRELGEQLGLKSNQPEVKG</sequence>
<name>A0A1X9K4B4_9HYPO</name>
<evidence type="ECO:0000256" key="5">
    <source>
        <dbReference type="ARBA" id="ARBA00023002"/>
    </source>
</evidence>
<evidence type="ECO:0000256" key="1">
    <source>
        <dbReference type="ARBA" id="ARBA00001962"/>
    </source>
</evidence>